<feature type="compositionally biased region" description="Polar residues" evidence="4">
    <location>
        <begin position="1134"/>
        <end position="1143"/>
    </location>
</feature>
<evidence type="ECO:0000313" key="5">
    <source>
        <dbReference type="EMBL" id="DBA21096.1"/>
    </source>
</evidence>
<feature type="coiled-coil region" evidence="3">
    <location>
        <begin position="1288"/>
        <end position="1477"/>
    </location>
</feature>
<feature type="coiled-coil region" evidence="3">
    <location>
        <begin position="819"/>
        <end position="890"/>
    </location>
</feature>
<feature type="coiled-coil region" evidence="3">
    <location>
        <begin position="1001"/>
        <end position="1084"/>
    </location>
</feature>
<dbReference type="FunFam" id="3.80.10.10:FF:000314">
    <property type="entry name" value="centriolin isoform X4"/>
    <property type="match status" value="1"/>
</dbReference>
<feature type="compositionally biased region" description="Basic residues" evidence="4">
    <location>
        <begin position="1156"/>
        <end position="1166"/>
    </location>
</feature>
<accession>A0AAV3A9M8</accession>
<feature type="coiled-coil region" evidence="3">
    <location>
        <begin position="2078"/>
        <end position="2133"/>
    </location>
</feature>
<evidence type="ECO:0000256" key="1">
    <source>
        <dbReference type="ARBA" id="ARBA00022614"/>
    </source>
</evidence>
<proteinExistence type="predicted"/>
<dbReference type="Gene3D" id="1.10.287.1490">
    <property type="match status" value="2"/>
</dbReference>
<feature type="coiled-coil region" evidence="3">
    <location>
        <begin position="242"/>
        <end position="318"/>
    </location>
</feature>
<dbReference type="SMART" id="SM00369">
    <property type="entry name" value="LRR_TYP"/>
    <property type="match status" value="3"/>
</dbReference>
<dbReference type="InterPro" id="IPR001611">
    <property type="entry name" value="Leu-rich_rpt"/>
</dbReference>
<keyword evidence="2" id="KW-0677">Repeat</keyword>
<dbReference type="EMBL" id="DYDO01000007">
    <property type="protein sequence ID" value="DBA21096.1"/>
    <property type="molecule type" value="Genomic_DNA"/>
</dbReference>
<keyword evidence="3" id="KW-0175">Coiled coil</keyword>
<name>A0AAV3A9M8_PYXAD</name>
<dbReference type="Proteomes" id="UP001181693">
    <property type="component" value="Unassembled WGS sequence"/>
</dbReference>
<dbReference type="InterPro" id="IPR032675">
    <property type="entry name" value="LRR_dom_sf"/>
</dbReference>
<feature type="coiled-coil region" evidence="3">
    <location>
        <begin position="1608"/>
        <end position="2045"/>
    </location>
</feature>
<organism evidence="5 6">
    <name type="scientific">Pyxicephalus adspersus</name>
    <name type="common">African bullfrog</name>
    <dbReference type="NCBI Taxonomy" id="30357"/>
    <lineage>
        <taxon>Eukaryota</taxon>
        <taxon>Metazoa</taxon>
        <taxon>Chordata</taxon>
        <taxon>Craniata</taxon>
        <taxon>Vertebrata</taxon>
        <taxon>Euteleostomi</taxon>
        <taxon>Amphibia</taxon>
        <taxon>Batrachia</taxon>
        <taxon>Anura</taxon>
        <taxon>Neobatrachia</taxon>
        <taxon>Ranoidea</taxon>
        <taxon>Pyxicephalidae</taxon>
        <taxon>Pyxicephalinae</taxon>
        <taxon>Pyxicephalus</taxon>
    </lineage>
</organism>
<gene>
    <name evidence="5" type="ORF">GDO54_017803</name>
</gene>
<protein>
    <recommendedName>
        <fullName evidence="7">Centriolin</fullName>
    </recommendedName>
</protein>
<evidence type="ECO:0000256" key="2">
    <source>
        <dbReference type="ARBA" id="ARBA00022737"/>
    </source>
</evidence>
<evidence type="ECO:0008006" key="7">
    <source>
        <dbReference type="Google" id="ProtNLM"/>
    </source>
</evidence>
<dbReference type="PANTHER" id="PTHR45973:SF36">
    <property type="entry name" value="CENTRIOLIN"/>
    <property type="match status" value="1"/>
</dbReference>
<dbReference type="PANTHER" id="PTHR45973">
    <property type="entry name" value="PROTEIN PHOSPHATASE 1 REGULATORY SUBUNIT SDS22-RELATED"/>
    <property type="match status" value="1"/>
</dbReference>
<dbReference type="SUPFAM" id="SSF57997">
    <property type="entry name" value="Tropomyosin"/>
    <property type="match status" value="1"/>
</dbReference>
<dbReference type="SUPFAM" id="SSF52058">
    <property type="entry name" value="L domain-like"/>
    <property type="match status" value="1"/>
</dbReference>
<dbReference type="Gene3D" id="3.80.10.10">
    <property type="entry name" value="Ribonuclease Inhibitor"/>
    <property type="match status" value="1"/>
</dbReference>
<dbReference type="SMART" id="SM00365">
    <property type="entry name" value="LRR_SD22"/>
    <property type="match status" value="4"/>
</dbReference>
<keyword evidence="6" id="KW-1185">Reference proteome</keyword>
<keyword evidence="1" id="KW-0433">Leucine-rich repeat</keyword>
<dbReference type="PROSITE" id="PS51450">
    <property type="entry name" value="LRR"/>
    <property type="match status" value="4"/>
</dbReference>
<comment type="caution">
    <text evidence="5">The sequence shown here is derived from an EMBL/GenBank/DDBJ whole genome shotgun (WGS) entry which is preliminary data.</text>
</comment>
<evidence type="ECO:0000313" key="6">
    <source>
        <dbReference type="Proteomes" id="UP001181693"/>
    </source>
</evidence>
<feature type="coiled-coil region" evidence="3">
    <location>
        <begin position="1527"/>
        <end position="1561"/>
    </location>
</feature>
<feature type="coiled-coil region" evidence="3">
    <location>
        <begin position="916"/>
        <end position="968"/>
    </location>
</feature>
<dbReference type="InterPro" id="IPR050576">
    <property type="entry name" value="Cilia_flagella_integrity"/>
</dbReference>
<sequence>MKRNSKSPLSQSARANIQPSLKPQKFSRKGLISRSLVMTEDSEISEYEMHQGKEPGIRYITETLIQKLSKQENLAFVTTLNLSLSKEGGKKFKYIENLEKCDKLEVLDLSYNIIEKIEKLEKQNQLCELNLSHNKISKIEGLEHMHNLQKLNIAGNQIEHIPVWFGKKLKSLSTLNLKQNKIFSLQDISRLKTLKDLTSLFLAHNPIANLPHYRLYIIFHLRSLNVLDDQPVSNQERQEAHERFNIEEVEKLEKELEKKIKEIEELQGQKVKYVNELHHQDGLNKSLRQETQQHKKSYKELEREMDTKNELLKQKTLELTRACQKQYELEQELAFYKIDAKFEPLGYMKSEDMDAEDTAGESPYIGKARYKRNLYAQESFIPDRAQHIQMGRIEVDGDDQIKNRQICARIHTTLDVDLNEKEKNIQTAQAKLSELQQEIKSSEQQILKATEELKDLENAVAQRMILETEKEKLRHQLSHKIQLLNELRQEAQELERQMDRQRREMDKKYTELEELQRHLDSLSPHDPRHAHVLAQKASKEQQLEMMDRQYKQLEERLDEMLSRIARETEEIKDLEQQLTEGQIAANEALKRDLEGIISGLQEYLESVKGQAKQAHDECRELKSEREVLMQRLEELEEERERLEAALQESEDMKKEIEELEHSLQEQQELNESLRQAQGNLSAYEAQLEEQLGEREAEIGQLKQELERRKQQGHAEISALKAELERDRHSLENALTKAHMLKESTENSKKLSSQLQQLQRENESLRRQLEKAQAQLNNAQQNMVRPEQIIARVSELKRKLQTGVGEVRSSGPSDILGQNLAELQQQIHEILGKMEGEKQEAEERQKRLQEEIAALQEKAKDAPGEYKNACNKAAEARIQNEKRQYEAKVCQLELEVHQLNDKLRTMEEIQGLADQQLVEADEERERLLTALHDLESERKMEDSRAQKQLTKLDNELSELKKAVAKSDKMATSELTDAKDQLKFLHDTVLQFNKERAEEMQEADNFCSQAAQAARDLAKAEAEIDLLQELLQEKERQLQDEMQNVDAGATISNSQQLEIDKLNQTLRRQRDEIERLRHILEHVRTDNAGEIDSLLHEIDSLRNALGYQNDYITTMTDPFRRRGYWYYVPSSSNNSGRDSISTKDSGVSLHYPLTSSPAKRKGGHHSKKEKLSSPAMGHWVYSPFRHKQHRCHRDNDVDGSSYSDSDITPCQFIPPPGSVIYTVFPDGTPVPQGTVIYGPPPPSTRRSVAPGTVVYGPPPPGTQFVHGPPPPQFTVPVIPAGVLHCNVSAHHNLENDVIRLEDIIDHLKSRHRSEKKTKARLTDDIEKLECHKQKLRREVENLGNTVQKRKHKNFMEGHLDNLVTELELERSLQHHDNIEDEIECIEKTLLKRRTELQEADRLLAEAESELKNTQEKTADLLAKYSTAKKHLSQMENDAEELERRAQETAVNLVKADQQLRILQADARDLEHHRAEQENILQEINSVVSAKDAEFQTLNHKIQTMTVSLQKIQDDIQIAEGKEDHHLQTLKEAENLLMEKKIALERLNSQILTQQEEITELDRLMGQKKEELCLLQDNIELKKADLHEILRDGELEASERRREIKEVKSLLDSLSVEKGELSAQLNEKRSQLSNLKQEEMQEEDCLQKLTSQIHKQKTELMHVLEMQQLEMNELRGLKLQHDQKLNDLEKTQSLLLQGTLKLENLQRTLQRLNGEVDWKKQLLEKDHQEIELLMTQMHMLQEKVEILNREKEQLEGSRDDLEQKLVHSKKALADTEEHARLASNTLDKLESDIKSLQGELNQLSKQKQSLRQETTATQQTLEEKREEVKLLQDELSDLQDQLRVVEQDLRNTKKQRDNMLCEQSSLQDKLSETTNQYRLLQEKESRKEEHLKQLERAIEGKESEIKQQEMCVKQIMKDIDHQEEQLKASAARLDDQRQKYEWELSNQQNTLDGINAKILKLEEHAQKLQQENRWCEDLEESLAGARHLLSEHEEQLRGKTNEILSLQKEAEIYRNKLSSLREQLSSEKKKNENRIKMLKDAITNQRLQFERSAEEQKLETSSLKKQLLAVEQAAYDSHERSKRLLKELKQLQAEHTILQKQIKSQEDLDKRQQDVNEAVKELKAQVKKEIQNTLQDLHCSTKNELEEDTDAILEHNQSRSSQLESLKENFPFTGNFTSEPALGSSHGLLFDENWRGEALREKLRQQEDRLKAQLHQQMCKQADVLSRGRQQTEGSLYNLKRQVNALDELVSNISVDSSFHSQNSFGATQYLSDDTRCLNFKASTSTEALTRNTDCC</sequence>
<evidence type="ECO:0000256" key="3">
    <source>
        <dbReference type="SAM" id="Coils"/>
    </source>
</evidence>
<dbReference type="InterPro" id="IPR003591">
    <property type="entry name" value="Leu-rich_rpt_typical-subtyp"/>
</dbReference>
<reference evidence="5" key="1">
    <citation type="thesis" date="2020" institute="ProQuest LLC" country="789 East Eisenhower Parkway, Ann Arbor, MI, USA">
        <title>Comparative Genomics and Chromosome Evolution.</title>
        <authorList>
            <person name="Mudd A.B."/>
        </authorList>
    </citation>
    <scope>NUCLEOTIDE SEQUENCE</scope>
    <source>
        <strain evidence="5">1538</strain>
        <tissue evidence="5">Blood</tissue>
    </source>
</reference>
<feature type="region of interest" description="Disordered" evidence="4">
    <location>
        <begin position="1130"/>
        <end position="1170"/>
    </location>
</feature>
<feature type="coiled-coil region" evidence="3">
    <location>
        <begin position="418"/>
        <end position="788"/>
    </location>
</feature>
<evidence type="ECO:0000256" key="4">
    <source>
        <dbReference type="SAM" id="MobiDB-lite"/>
    </source>
</evidence>
<dbReference type="Pfam" id="PF14580">
    <property type="entry name" value="LRR_9"/>
    <property type="match status" value="1"/>
</dbReference>